<dbReference type="PROSITE" id="PS51257">
    <property type="entry name" value="PROKAR_LIPOPROTEIN"/>
    <property type="match status" value="1"/>
</dbReference>
<sequence>MKLLLQTTIAAVLLTGCATSEPTAIPTPGTPIWAAAEAGNRDVVLQHLVAGTEVDTRDERYGASSLHWAAWCGHPDIVELILAAEANVNAINFDGETPLDCATNFSQNEIAALLRKHGGRTAAELKTEASK</sequence>
<dbReference type="PANTHER" id="PTHR24198">
    <property type="entry name" value="ANKYRIN REPEAT AND PROTEIN KINASE DOMAIN-CONTAINING PROTEIN"/>
    <property type="match status" value="1"/>
</dbReference>
<dbReference type="AlphaFoldDB" id="A0A382NUA2"/>
<accession>A0A382NUA2</accession>
<proteinExistence type="predicted"/>
<dbReference type="Pfam" id="PF12796">
    <property type="entry name" value="Ank_2"/>
    <property type="match status" value="1"/>
</dbReference>
<keyword evidence="1" id="KW-0677">Repeat</keyword>
<reference evidence="3" key="1">
    <citation type="submission" date="2018-05" db="EMBL/GenBank/DDBJ databases">
        <authorList>
            <person name="Lanie J.A."/>
            <person name="Ng W.-L."/>
            <person name="Kazmierczak K.M."/>
            <person name="Andrzejewski T.M."/>
            <person name="Davidsen T.M."/>
            <person name="Wayne K.J."/>
            <person name="Tettelin H."/>
            <person name="Glass J.I."/>
            <person name="Rusch D."/>
            <person name="Podicherti R."/>
            <person name="Tsui H.-C.T."/>
            <person name="Winkler M.E."/>
        </authorList>
    </citation>
    <scope>NUCLEOTIDE SEQUENCE</scope>
</reference>
<name>A0A382NUA2_9ZZZZ</name>
<dbReference type="EMBL" id="UINC01102838">
    <property type="protein sequence ID" value="SVC64763.1"/>
    <property type="molecule type" value="Genomic_DNA"/>
</dbReference>
<organism evidence="3">
    <name type="scientific">marine metagenome</name>
    <dbReference type="NCBI Taxonomy" id="408172"/>
    <lineage>
        <taxon>unclassified sequences</taxon>
        <taxon>metagenomes</taxon>
        <taxon>ecological metagenomes</taxon>
    </lineage>
</organism>
<dbReference type="InterPro" id="IPR002110">
    <property type="entry name" value="Ankyrin_rpt"/>
</dbReference>
<dbReference type="SUPFAM" id="SSF48403">
    <property type="entry name" value="Ankyrin repeat"/>
    <property type="match status" value="1"/>
</dbReference>
<dbReference type="PANTHER" id="PTHR24198:SF165">
    <property type="entry name" value="ANKYRIN REPEAT-CONTAINING PROTEIN-RELATED"/>
    <property type="match status" value="1"/>
</dbReference>
<gene>
    <name evidence="3" type="ORF">METZ01_LOCUS317617</name>
</gene>
<dbReference type="PROSITE" id="PS50297">
    <property type="entry name" value="ANK_REP_REGION"/>
    <property type="match status" value="1"/>
</dbReference>
<keyword evidence="2" id="KW-0040">ANK repeat</keyword>
<evidence type="ECO:0000256" key="1">
    <source>
        <dbReference type="ARBA" id="ARBA00022737"/>
    </source>
</evidence>
<evidence type="ECO:0000313" key="3">
    <source>
        <dbReference type="EMBL" id="SVC64763.1"/>
    </source>
</evidence>
<dbReference type="InterPro" id="IPR036770">
    <property type="entry name" value="Ankyrin_rpt-contain_sf"/>
</dbReference>
<evidence type="ECO:0000256" key="2">
    <source>
        <dbReference type="ARBA" id="ARBA00023043"/>
    </source>
</evidence>
<dbReference type="PROSITE" id="PS50088">
    <property type="entry name" value="ANK_REPEAT"/>
    <property type="match status" value="1"/>
</dbReference>
<protein>
    <submittedName>
        <fullName evidence="3">Uncharacterized protein</fullName>
    </submittedName>
</protein>
<dbReference type="Gene3D" id="1.25.40.20">
    <property type="entry name" value="Ankyrin repeat-containing domain"/>
    <property type="match status" value="1"/>
</dbReference>
<dbReference type="SMART" id="SM00248">
    <property type="entry name" value="ANK"/>
    <property type="match status" value="2"/>
</dbReference>